<proteinExistence type="predicted"/>
<reference evidence="1" key="2">
    <citation type="journal article" date="2015" name="Data Brief">
        <title>Shoot transcriptome of the giant reed, Arundo donax.</title>
        <authorList>
            <person name="Barrero R.A."/>
            <person name="Guerrero F.D."/>
            <person name="Moolhuijzen P."/>
            <person name="Goolsby J.A."/>
            <person name="Tidwell J."/>
            <person name="Bellgard S.E."/>
            <person name="Bellgard M.I."/>
        </authorList>
    </citation>
    <scope>NUCLEOTIDE SEQUENCE</scope>
    <source>
        <tissue evidence="1">Shoot tissue taken approximately 20 cm above the soil surface</tissue>
    </source>
</reference>
<name>A0A0A9AFN1_ARUDO</name>
<dbReference type="AlphaFoldDB" id="A0A0A9AFN1"/>
<evidence type="ECO:0000313" key="1">
    <source>
        <dbReference type="EMBL" id="JAD45907.1"/>
    </source>
</evidence>
<sequence>MQGLRVTKNLLKHTSPICIFVSNSTTLPGIDLRSSTR</sequence>
<reference evidence="1" key="1">
    <citation type="submission" date="2014-09" db="EMBL/GenBank/DDBJ databases">
        <authorList>
            <person name="Magalhaes I.L.F."/>
            <person name="Oliveira U."/>
            <person name="Santos F.R."/>
            <person name="Vidigal T.H.D.A."/>
            <person name="Brescovit A.D."/>
            <person name="Santos A.J."/>
        </authorList>
    </citation>
    <scope>NUCLEOTIDE SEQUENCE</scope>
    <source>
        <tissue evidence="1">Shoot tissue taken approximately 20 cm above the soil surface</tissue>
    </source>
</reference>
<protein>
    <submittedName>
        <fullName evidence="1">Uncharacterized protein</fullName>
    </submittedName>
</protein>
<organism evidence="1">
    <name type="scientific">Arundo donax</name>
    <name type="common">Giant reed</name>
    <name type="synonym">Donax arundinaceus</name>
    <dbReference type="NCBI Taxonomy" id="35708"/>
    <lineage>
        <taxon>Eukaryota</taxon>
        <taxon>Viridiplantae</taxon>
        <taxon>Streptophyta</taxon>
        <taxon>Embryophyta</taxon>
        <taxon>Tracheophyta</taxon>
        <taxon>Spermatophyta</taxon>
        <taxon>Magnoliopsida</taxon>
        <taxon>Liliopsida</taxon>
        <taxon>Poales</taxon>
        <taxon>Poaceae</taxon>
        <taxon>PACMAD clade</taxon>
        <taxon>Arundinoideae</taxon>
        <taxon>Arundineae</taxon>
        <taxon>Arundo</taxon>
    </lineage>
</organism>
<dbReference type="EMBL" id="GBRH01251988">
    <property type="protein sequence ID" value="JAD45907.1"/>
    <property type="molecule type" value="Transcribed_RNA"/>
</dbReference>
<accession>A0A0A9AFN1</accession>